<dbReference type="PROSITE" id="PS50012">
    <property type="entry name" value="RCC1_3"/>
    <property type="match status" value="4"/>
</dbReference>
<proteinExistence type="predicted"/>
<dbReference type="OMA" id="EFTMILD"/>
<dbReference type="EMBL" id="CP001324">
    <property type="protein sequence ID" value="ACO62359.1"/>
    <property type="molecule type" value="Genomic_DNA"/>
</dbReference>
<dbReference type="PANTHER" id="PTHR46207:SF1">
    <property type="entry name" value="PROTEIN RCC2"/>
    <property type="match status" value="1"/>
</dbReference>
<dbReference type="PRINTS" id="PR00633">
    <property type="entry name" value="RCCNDNSATION"/>
</dbReference>
<reference evidence="2 3" key="1">
    <citation type="journal article" date="2009" name="Science">
        <title>Green evolution and dynamic adaptations revealed by genomes of the marine picoeukaryotes Micromonas.</title>
        <authorList>
            <person name="Worden A.Z."/>
            <person name="Lee J.H."/>
            <person name="Mock T."/>
            <person name="Rouze P."/>
            <person name="Simmons M.P."/>
            <person name="Aerts A.L."/>
            <person name="Allen A.E."/>
            <person name="Cuvelier M.L."/>
            <person name="Derelle E."/>
            <person name="Everett M.V."/>
            <person name="Foulon E."/>
            <person name="Grimwood J."/>
            <person name="Gundlach H."/>
            <person name="Henrissat B."/>
            <person name="Napoli C."/>
            <person name="McDonald S.M."/>
            <person name="Parker M.S."/>
            <person name="Rombauts S."/>
            <person name="Salamov A."/>
            <person name="Von Dassow P."/>
            <person name="Badger J.H."/>
            <person name="Coutinho P.M."/>
            <person name="Demir E."/>
            <person name="Dubchak I."/>
            <person name="Gentemann C."/>
            <person name="Eikrem W."/>
            <person name="Gready J.E."/>
            <person name="John U."/>
            <person name="Lanier W."/>
            <person name="Lindquist E.A."/>
            <person name="Lucas S."/>
            <person name="Mayer K.F."/>
            <person name="Moreau H."/>
            <person name="Not F."/>
            <person name="Otillar R."/>
            <person name="Panaud O."/>
            <person name="Pangilinan J."/>
            <person name="Paulsen I."/>
            <person name="Piegu B."/>
            <person name="Poliakov A."/>
            <person name="Robbens S."/>
            <person name="Schmutz J."/>
            <person name="Toulza E."/>
            <person name="Wyss T."/>
            <person name="Zelensky A."/>
            <person name="Zhou K."/>
            <person name="Armbrust E.V."/>
            <person name="Bhattacharya D."/>
            <person name="Goodenough U.W."/>
            <person name="Van de Peer Y."/>
            <person name="Grigoriev I.V."/>
        </authorList>
    </citation>
    <scope>NUCLEOTIDE SEQUENCE [LARGE SCALE GENOMIC DNA]</scope>
    <source>
        <strain evidence="3">RCC299 / NOUM17</strain>
    </source>
</reference>
<feature type="repeat" description="RCC1" evidence="1">
    <location>
        <begin position="178"/>
        <end position="243"/>
    </location>
</feature>
<dbReference type="InterPro" id="IPR000408">
    <property type="entry name" value="Reg_chr_condens"/>
</dbReference>
<dbReference type="FunCoup" id="C1E2K0">
    <property type="interactions" value="1874"/>
</dbReference>
<dbReference type="Proteomes" id="UP000002009">
    <property type="component" value="Chromosome 3"/>
</dbReference>
<dbReference type="PROSITE" id="PS00626">
    <property type="entry name" value="RCC1_2"/>
    <property type="match status" value="2"/>
</dbReference>
<dbReference type="GO" id="GO:0016020">
    <property type="term" value="C:membrane"/>
    <property type="evidence" value="ECO:0007669"/>
    <property type="project" value="TreeGrafter"/>
</dbReference>
<protein>
    <submittedName>
        <fullName evidence="2">Uncharacterized protein</fullName>
    </submittedName>
</protein>
<evidence type="ECO:0000313" key="3">
    <source>
        <dbReference type="Proteomes" id="UP000002009"/>
    </source>
</evidence>
<dbReference type="InterPro" id="IPR028641">
    <property type="entry name" value="RCC2"/>
</dbReference>
<dbReference type="eggNOG" id="KOG1427">
    <property type="taxonomic scope" value="Eukaryota"/>
</dbReference>
<dbReference type="AlphaFoldDB" id="C1E2K0"/>
<dbReference type="InterPro" id="IPR009091">
    <property type="entry name" value="RCC1/BLIP-II"/>
</dbReference>
<gene>
    <name evidence="2" type="ORF">MICPUN_67407</name>
</gene>
<keyword evidence="3" id="KW-1185">Reference proteome</keyword>
<dbReference type="Gene3D" id="2.130.10.30">
    <property type="entry name" value="Regulator of chromosome condensation 1/beta-lactamase-inhibitor protein II"/>
    <property type="match status" value="2"/>
</dbReference>
<dbReference type="PANTHER" id="PTHR46207">
    <property type="entry name" value="PROTEIN RCC2"/>
    <property type="match status" value="1"/>
</dbReference>
<organism evidence="2 3">
    <name type="scientific">Micromonas commoda (strain RCC299 / NOUM17 / CCMP2709)</name>
    <name type="common">Picoplanktonic green alga</name>
    <dbReference type="NCBI Taxonomy" id="296587"/>
    <lineage>
        <taxon>Eukaryota</taxon>
        <taxon>Viridiplantae</taxon>
        <taxon>Chlorophyta</taxon>
        <taxon>Mamiellophyceae</taxon>
        <taxon>Mamiellales</taxon>
        <taxon>Mamiellaceae</taxon>
        <taxon>Micromonas</taxon>
    </lineage>
</organism>
<dbReference type="OrthoDB" id="297375at2759"/>
<evidence type="ECO:0000313" key="2">
    <source>
        <dbReference type="EMBL" id="ACO62359.1"/>
    </source>
</evidence>
<feature type="repeat" description="RCC1" evidence="1">
    <location>
        <begin position="346"/>
        <end position="400"/>
    </location>
</feature>
<accession>C1E2K0</accession>
<dbReference type="STRING" id="296587.C1E2K0"/>
<sequence>DEDQPEAGEVLFCGMTDWKQVGRGKTDDEDTFPNILEPTRIATLKGVSIAKVCGGSAATHCMAIAADGRVFTWGRNETGQLGLGDVDNRAAPTEVKALAGIKVVDGSCGKSHTVVVTADGNAYAWGSNKHGQLGVGSIARTKPKEDDNRLVPVQCSVSACVAVACGAEFSMWICGDDGKLLSAGLPQYGQLGHGTDGEYNMATSSVKLAYEAQPQPLPIAALAGRKITKVASGHNHTIAVDDQGKFHTWGFGGYGRLGHKVQKDEWTPKMVEIQGGDRNLCPPDCVVAAGQTTSWVTALMGQMYCFGRLKTTGDNTMYPVPFLDLQGWRLRSVACGATTYAACGEDQAITWGQGAGCGELGYGPEGPKSSANPKLVESLGGKHVIQVACGVGHTLFLIKPSD</sequence>
<name>C1E2K0_MICCC</name>
<evidence type="ECO:0000256" key="1">
    <source>
        <dbReference type="PROSITE-ProRule" id="PRU00235"/>
    </source>
</evidence>
<feature type="repeat" description="RCC1" evidence="1">
    <location>
        <begin position="120"/>
        <end position="176"/>
    </location>
</feature>
<feature type="non-terminal residue" evidence="2">
    <location>
        <position position="402"/>
    </location>
</feature>
<dbReference type="KEGG" id="mis:MICPUN_67407"/>
<feature type="repeat" description="RCC1" evidence="1">
    <location>
        <begin position="68"/>
        <end position="119"/>
    </location>
</feature>
<dbReference type="InParanoid" id="C1E2K0"/>
<dbReference type="RefSeq" id="XP_002501101.1">
    <property type="nucleotide sequence ID" value="XM_002501055.1"/>
</dbReference>
<dbReference type="GO" id="GO:0031267">
    <property type="term" value="F:small GTPase binding"/>
    <property type="evidence" value="ECO:0007669"/>
    <property type="project" value="TreeGrafter"/>
</dbReference>
<dbReference type="SUPFAM" id="SSF50985">
    <property type="entry name" value="RCC1/BLIP-II"/>
    <property type="match status" value="1"/>
</dbReference>
<feature type="non-terminal residue" evidence="2">
    <location>
        <position position="1"/>
    </location>
</feature>
<dbReference type="Pfam" id="PF00415">
    <property type="entry name" value="RCC1"/>
    <property type="match status" value="6"/>
</dbReference>
<dbReference type="GeneID" id="8241860"/>